<dbReference type="EnsemblMetazoa" id="CapteT188112">
    <property type="protein sequence ID" value="CapteP188112"/>
    <property type="gene ID" value="CapteG188112"/>
</dbReference>
<accession>R7V0F9</accession>
<feature type="region of interest" description="Disordered" evidence="1">
    <location>
        <begin position="127"/>
        <end position="174"/>
    </location>
</feature>
<reference evidence="2 4" key="2">
    <citation type="journal article" date="2013" name="Nature">
        <title>Insights into bilaterian evolution from three spiralian genomes.</title>
        <authorList>
            <person name="Simakov O."/>
            <person name="Marletaz F."/>
            <person name="Cho S.J."/>
            <person name="Edsinger-Gonzales E."/>
            <person name="Havlak P."/>
            <person name="Hellsten U."/>
            <person name="Kuo D.H."/>
            <person name="Larsson T."/>
            <person name="Lv J."/>
            <person name="Arendt D."/>
            <person name="Savage R."/>
            <person name="Osoegawa K."/>
            <person name="de Jong P."/>
            <person name="Grimwood J."/>
            <person name="Chapman J.A."/>
            <person name="Shapiro H."/>
            <person name="Aerts A."/>
            <person name="Otillar R.P."/>
            <person name="Terry A.Y."/>
            <person name="Boore J.L."/>
            <person name="Grigoriev I.V."/>
            <person name="Lindberg D.R."/>
            <person name="Seaver E.C."/>
            <person name="Weisblat D.A."/>
            <person name="Putnam N.H."/>
            <person name="Rokhsar D.S."/>
        </authorList>
    </citation>
    <scope>NUCLEOTIDE SEQUENCE</scope>
    <source>
        <strain evidence="2 4">I ESC-2004</strain>
    </source>
</reference>
<keyword evidence="4" id="KW-1185">Reference proteome</keyword>
<evidence type="ECO:0000313" key="3">
    <source>
        <dbReference type="EnsemblMetazoa" id="CapteP188112"/>
    </source>
</evidence>
<reference evidence="3" key="3">
    <citation type="submission" date="2015-06" db="UniProtKB">
        <authorList>
            <consortium name="EnsemblMetazoa"/>
        </authorList>
    </citation>
    <scope>IDENTIFICATION</scope>
</reference>
<evidence type="ECO:0000313" key="2">
    <source>
        <dbReference type="EMBL" id="ELU12029.1"/>
    </source>
</evidence>
<name>R7V0F9_CAPTE</name>
<dbReference type="EMBL" id="AMQN01005513">
    <property type="status" value="NOT_ANNOTATED_CDS"/>
    <property type="molecule type" value="Genomic_DNA"/>
</dbReference>
<evidence type="ECO:0000313" key="4">
    <source>
        <dbReference type="Proteomes" id="UP000014760"/>
    </source>
</evidence>
<dbReference type="EMBL" id="AMQN01005514">
    <property type="status" value="NOT_ANNOTATED_CDS"/>
    <property type="molecule type" value="Genomic_DNA"/>
</dbReference>
<dbReference type="HOGENOM" id="CLU_107300_0_0_1"/>
<gene>
    <name evidence="2" type="ORF">CAPTEDRAFT_188112</name>
</gene>
<dbReference type="AlphaFoldDB" id="R7V0F9"/>
<sequence length="225" mass="25221">MTGSPCQIWSNIQMLAETGLFKCYENRNERAYKCNEMSYELCCPGLHSLRKKKARLGEHRSAHLQPTSKPPNYSEKQPIWFTDDASKEWCPGTMQQKDKHPDSYWITPEERNTPFRRNAAFIENRKPCTPEQLCTPDDSKSTSPTEPGDHHGDDCLPSATLDDVMPTTSANTEVGPVPCQATALMNPLADTKGTAPEVVGRFTPLRDSPILPPRGLTNDLKQMLC</sequence>
<protein>
    <submittedName>
        <fullName evidence="2 3">Uncharacterized protein</fullName>
    </submittedName>
</protein>
<proteinExistence type="predicted"/>
<dbReference type="EMBL" id="KB296213">
    <property type="protein sequence ID" value="ELU12029.1"/>
    <property type="molecule type" value="Genomic_DNA"/>
</dbReference>
<reference evidence="4" key="1">
    <citation type="submission" date="2012-12" db="EMBL/GenBank/DDBJ databases">
        <authorList>
            <person name="Hellsten U."/>
            <person name="Grimwood J."/>
            <person name="Chapman J.A."/>
            <person name="Shapiro H."/>
            <person name="Aerts A."/>
            <person name="Otillar R.P."/>
            <person name="Terry A.Y."/>
            <person name="Boore J.L."/>
            <person name="Simakov O."/>
            <person name="Marletaz F."/>
            <person name="Cho S.-J."/>
            <person name="Edsinger-Gonzales E."/>
            <person name="Havlak P."/>
            <person name="Kuo D.-H."/>
            <person name="Larsson T."/>
            <person name="Lv J."/>
            <person name="Arendt D."/>
            <person name="Savage R."/>
            <person name="Osoegawa K."/>
            <person name="de Jong P."/>
            <person name="Lindberg D.R."/>
            <person name="Seaver E.C."/>
            <person name="Weisblat D.A."/>
            <person name="Putnam N.H."/>
            <person name="Grigoriev I.V."/>
            <person name="Rokhsar D.S."/>
        </authorList>
    </citation>
    <scope>NUCLEOTIDE SEQUENCE</scope>
    <source>
        <strain evidence="4">I ESC-2004</strain>
    </source>
</reference>
<dbReference type="Proteomes" id="UP000014760">
    <property type="component" value="Unassembled WGS sequence"/>
</dbReference>
<organism evidence="2">
    <name type="scientific">Capitella teleta</name>
    <name type="common">Polychaete worm</name>
    <dbReference type="NCBI Taxonomy" id="283909"/>
    <lineage>
        <taxon>Eukaryota</taxon>
        <taxon>Metazoa</taxon>
        <taxon>Spiralia</taxon>
        <taxon>Lophotrochozoa</taxon>
        <taxon>Annelida</taxon>
        <taxon>Polychaeta</taxon>
        <taxon>Sedentaria</taxon>
        <taxon>Scolecida</taxon>
        <taxon>Capitellidae</taxon>
        <taxon>Capitella</taxon>
    </lineage>
</organism>
<evidence type="ECO:0000256" key="1">
    <source>
        <dbReference type="SAM" id="MobiDB-lite"/>
    </source>
</evidence>